<comment type="caution">
    <text evidence="1">The sequence shown here is derived from an EMBL/GenBank/DDBJ whole genome shotgun (WGS) entry which is preliminary data.</text>
</comment>
<evidence type="ECO:0000313" key="1">
    <source>
        <dbReference type="EMBL" id="MQX14661.1"/>
    </source>
</evidence>
<dbReference type="EMBL" id="WITC01000033">
    <property type="protein sequence ID" value="MQX14661.1"/>
    <property type="molecule type" value="Genomic_DNA"/>
</dbReference>
<accession>A0A6N7LA16</accession>
<organism evidence="1 2">
    <name type="scientific">Sinorhizobium terangae</name>
    <dbReference type="NCBI Taxonomy" id="110322"/>
    <lineage>
        <taxon>Bacteria</taxon>
        <taxon>Pseudomonadati</taxon>
        <taxon>Pseudomonadota</taxon>
        <taxon>Alphaproteobacteria</taxon>
        <taxon>Hyphomicrobiales</taxon>
        <taxon>Rhizobiaceae</taxon>
        <taxon>Sinorhizobium/Ensifer group</taxon>
        <taxon>Sinorhizobium</taxon>
    </lineage>
</organism>
<proteinExistence type="predicted"/>
<keyword evidence="2" id="KW-1185">Reference proteome</keyword>
<evidence type="ECO:0000313" key="2">
    <source>
        <dbReference type="Proteomes" id="UP000439983"/>
    </source>
</evidence>
<protein>
    <submittedName>
        <fullName evidence="1">Uncharacterized protein</fullName>
    </submittedName>
</protein>
<name>A0A6N7LA16_SINTE</name>
<sequence>MNVIASKVTNVAAAPLIVAGRPVPMLNAGHELLPHLNRGRSIGAADRRPLMTHAFSGSDTEFWSWEGAFEATETAKALLRCKFGAVIARANAPEVALGLRRIAVATLK</sequence>
<reference evidence="1 2" key="1">
    <citation type="journal article" date="2013" name="Genome Biol.">
        <title>Comparative genomics of the core and accessory genomes of 48 Sinorhizobium strains comprising five genospecies.</title>
        <authorList>
            <person name="Sugawara M."/>
            <person name="Epstein B."/>
            <person name="Badgley B.D."/>
            <person name="Unno T."/>
            <person name="Xu L."/>
            <person name="Reese J."/>
            <person name="Gyaneshwar P."/>
            <person name="Denny R."/>
            <person name="Mudge J."/>
            <person name="Bharti A.K."/>
            <person name="Farmer A.D."/>
            <person name="May G.D."/>
            <person name="Woodward J.E."/>
            <person name="Medigue C."/>
            <person name="Vallenet D."/>
            <person name="Lajus A."/>
            <person name="Rouy Z."/>
            <person name="Martinez-Vaz B."/>
            <person name="Tiffin P."/>
            <person name="Young N.D."/>
            <person name="Sadowsky M.J."/>
        </authorList>
    </citation>
    <scope>NUCLEOTIDE SEQUENCE [LARGE SCALE GENOMIC DNA]</scope>
    <source>
        <strain evidence="1 2">USDA4894</strain>
    </source>
</reference>
<gene>
    <name evidence="1" type="ORF">GHK62_07785</name>
</gene>
<dbReference type="RefSeq" id="WP_153437826.1">
    <property type="nucleotide sequence ID" value="NZ_JACIGA010000008.1"/>
</dbReference>
<dbReference type="OrthoDB" id="270332at2"/>
<dbReference type="AlphaFoldDB" id="A0A6N7LA16"/>
<dbReference type="Proteomes" id="UP000439983">
    <property type="component" value="Unassembled WGS sequence"/>
</dbReference>